<dbReference type="Pfam" id="PF07690">
    <property type="entry name" value="MFS_1"/>
    <property type="match status" value="1"/>
</dbReference>
<dbReference type="EMBL" id="BAAATR010000013">
    <property type="protein sequence ID" value="GAA2248445.1"/>
    <property type="molecule type" value="Genomic_DNA"/>
</dbReference>
<dbReference type="InterPro" id="IPR050171">
    <property type="entry name" value="MFS_Transporters"/>
</dbReference>
<evidence type="ECO:0000256" key="8">
    <source>
        <dbReference type="SAM" id="Phobius"/>
    </source>
</evidence>
<dbReference type="PANTHER" id="PTHR23517">
    <property type="entry name" value="RESISTANCE PROTEIN MDTM, PUTATIVE-RELATED-RELATED"/>
    <property type="match status" value="1"/>
</dbReference>
<keyword evidence="3" id="KW-1003">Cell membrane</keyword>
<keyword evidence="2" id="KW-0813">Transport</keyword>
<dbReference type="RefSeq" id="WP_344637207.1">
    <property type="nucleotide sequence ID" value="NZ_BAAATR010000013.1"/>
</dbReference>
<feature type="transmembrane region" description="Helical" evidence="8">
    <location>
        <begin position="87"/>
        <end position="113"/>
    </location>
</feature>
<feature type="transmembrane region" description="Helical" evidence="8">
    <location>
        <begin position="150"/>
        <end position="168"/>
    </location>
</feature>
<feature type="transmembrane region" description="Helical" evidence="8">
    <location>
        <begin position="254"/>
        <end position="277"/>
    </location>
</feature>
<evidence type="ECO:0000256" key="2">
    <source>
        <dbReference type="ARBA" id="ARBA00022448"/>
    </source>
</evidence>
<dbReference type="SUPFAM" id="SSF103473">
    <property type="entry name" value="MFS general substrate transporter"/>
    <property type="match status" value="1"/>
</dbReference>
<comment type="caution">
    <text evidence="10">The sequence shown here is derived from an EMBL/GenBank/DDBJ whole genome shotgun (WGS) entry which is preliminary data.</text>
</comment>
<proteinExistence type="predicted"/>
<dbReference type="Proteomes" id="UP001500305">
    <property type="component" value="Unassembled WGS sequence"/>
</dbReference>
<gene>
    <name evidence="10" type="ORF">GCM10010430_33670</name>
</gene>
<sequence length="429" mass="43543">MRGGTGDSGRNGGVLRAVPKVVWLLAAGAFVNMVMAFTFVYLFVYLTGPRGLSTAAAGTIAGVGGIGLVSGNFTGGWFGDRFGHRRTLLAGSAVSGAGLVALPVLPTAALLLVLPVCQYAAGTVRAANSALVAVAVPAGMRRQGFAVMRFAANAGFTVGPPLGALVAAHWSYEWLFRADGLGTLLFAGYVARVVAVDRPGIRRAATGGGMWAALRQRPAVLVLLPAIVVVDTVYRQQYSTLPVFLADHGIGTGVYGALLAINGGVILLLELVVTVALRDRAPLRIVGTGLLLVGTGFAALAAGASTGTAVVMMLLVTAGEILYKTPATAFVADSAPPEFQGRFQSLYAGASTSGTVLAPPLGGALYQSAPGLLWPLCACLAALAGLAVFAAARLRSGLGSTEVARPASPADADRASRGEVLAAAEGERD</sequence>
<dbReference type="InterPro" id="IPR020846">
    <property type="entry name" value="MFS_dom"/>
</dbReference>
<feature type="transmembrane region" description="Helical" evidence="8">
    <location>
        <begin position="174"/>
        <end position="195"/>
    </location>
</feature>
<feature type="region of interest" description="Disordered" evidence="7">
    <location>
        <begin position="402"/>
        <end position="429"/>
    </location>
</feature>
<dbReference type="InterPro" id="IPR036259">
    <property type="entry name" value="MFS_trans_sf"/>
</dbReference>
<dbReference type="PROSITE" id="PS50850">
    <property type="entry name" value="MFS"/>
    <property type="match status" value="1"/>
</dbReference>
<evidence type="ECO:0000259" key="9">
    <source>
        <dbReference type="PROSITE" id="PS50850"/>
    </source>
</evidence>
<dbReference type="InterPro" id="IPR011701">
    <property type="entry name" value="MFS"/>
</dbReference>
<protein>
    <submittedName>
        <fullName evidence="10">MFS transporter</fullName>
    </submittedName>
</protein>
<keyword evidence="6 8" id="KW-0472">Membrane</keyword>
<evidence type="ECO:0000256" key="7">
    <source>
        <dbReference type="SAM" id="MobiDB-lite"/>
    </source>
</evidence>
<feature type="transmembrane region" description="Helical" evidence="8">
    <location>
        <begin position="52"/>
        <end position="75"/>
    </location>
</feature>
<keyword evidence="5 8" id="KW-1133">Transmembrane helix</keyword>
<evidence type="ECO:0000313" key="11">
    <source>
        <dbReference type="Proteomes" id="UP001500305"/>
    </source>
</evidence>
<comment type="subcellular location">
    <subcellularLocation>
        <location evidence="1">Cell membrane</location>
        <topology evidence="1">Multi-pass membrane protein</topology>
    </subcellularLocation>
</comment>
<dbReference type="PANTHER" id="PTHR23517:SF2">
    <property type="entry name" value="MULTIDRUG RESISTANCE PROTEIN MDTH"/>
    <property type="match status" value="1"/>
</dbReference>
<accession>A0ABN3E531</accession>
<feature type="transmembrane region" description="Helical" evidence="8">
    <location>
        <begin position="21"/>
        <end position="46"/>
    </location>
</feature>
<feature type="domain" description="Major facilitator superfamily (MFS) profile" evidence="9">
    <location>
        <begin position="21"/>
        <end position="396"/>
    </location>
</feature>
<keyword evidence="11" id="KW-1185">Reference proteome</keyword>
<evidence type="ECO:0000256" key="3">
    <source>
        <dbReference type="ARBA" id="ARBA00022475"/>
    </source>
</evidence>
<feature type="transmembrane region" description="Helical" evidence="8">
    <location>
        <begin position="289"/>
        <end position="316"/>
    </location>
</feature>
<feature type="transmembrane region" description="Helical" evidence="8">
    <location>
        <begin position="372"/>
        <end position="392"/>
    </location>
</feature>
<organism evidence="10 11">
    <name type="scientific">Kitasatospora cystarginea</name>
    <dbReference type="NCBI Taxonomy" id="58350"/>
    <lineage>
        <taxon>Bacteria</taxon>
        <taxon>Bacillati</taxon>
        <taxon>Actinomycetota</taxon>
        <taxon>Actinomycetes</taxon>
        <taxon>Kitasatosporales</taxon>
        <taxon>Streptomycetaceae</taxon>
        <taxon>Kitasatospora</taxon>
    </lineage>
</organism>
<evidence type="ECO:0000313" key="10">
    <source>
        <dbReference type="EMBL" id="GAA2248445.1"/>
    </source>
</evidence>
<feature type="transmembrane region" description="Helical" evidence="8">
    <location>
        <begin position="216"/>
        <end position="234"/>
    </location>
</feature>
<evidence type="ECO:0000256" key="4">
    <source>
        <dbReference type="ARBA" id="ARBA00022692"/>
    </source>
</evidence>
<evidence type="ECO:0000256" key="6">
    <source>
        <dbReference type="ARBA" id="ARBA00023136"/>
    </source>
</evidence>
<evidence type="ECO:0000256" key="5">
    <source>
        <dbReference type="ARBA" id="ARBA00022989"/>
    </source>
</evidence>
<keyword evidence="4 8" id="KW-0812">Transmembrane</keyword>
<evidence type="ECO:0000256" key="1">
    <source>
        <dbReference type="ARBA" id="ARBA00004651"/>
    </source>
</evidence>
<dbReference type="Gene3D" id="1.20.1250.20">
    <property type="entry name" value="MFS general substrate transporter like domains"/>
    <property type="match status" value="1"/>
</dbReference>
<reference evidence="10 11" key="1">
    <citation type="journal article" date="2019" name="Int. J. Syst. Evol. Microbiol.">
        <title>The Global Catalogue of Microorganisms (GCM) 10K type strain sequencing project: providing services to taxonomists for standard genome sequencing and annotation.</title>
        <authorList>
            <consortium name="The Broad Institute Genomics Platform"/>
            <consortium name="The Broad Institute Genome Sequencing Center for Infectious Disease"/>
            <person name="Wu L."/>
            <person name="Ma J."/>
        </authorList>
    </citation>
    <scope>NUCLEOTIDE SEQUENCE [LARGE SCALE GENOMIC DNA]</scope>
    <source>
        <strain evidence="10 11">JCM 7356</strain>
    </source>
</reference>
<name>A0ABN3E531_9ACTN</name>